<gene>
    <name evidence="3" type="ORF">OG994_26350</name>
</gene>
<reference evidence="3" key="1">
    <citation type="submission" date="2022-10" db="EMBL/GenBank/DDBJ databases">
        <title>The complete genomes of actinobacterial strains from the NBC collection.</title>
        <authorList>
            <person name="Joergensen T.S."/>
            <person name="Alvarez Arevalo M."/>
            <person name="Sterndorff E.B."/>
            <person name="Faurdal D."/>
            <person name="Vuksanovic O."/>
            <person name="Mourched A.-S."/>
            <person name="Charusanti P."/>
            <person name="Shaw S."/>
            <person name="Blin K."/>
            <person name="Weber T."/>
        </authorList>
    </citation>
    <scope>NUCLEOTIDE SEQUENCE</scope>
    <source>
        <strain evidence="3">NBC_00256</strain>
    </source>
</reference>
<keyword evidence="2" id="KW-1133">Transmembrane helix</keyword>
<protein>
    <submittedName>
        <fullName evidence="3">Uncharacterized protein</fullName>
    </submittedName>
</protein>
<evidence type="ECO:0000256" key="2">
    <source>
        <dbReference type="SAM" id="Phobius"/>
    </source>
</evidence>
<feature type="transmembrane region" description="Helical" evidence="2">
    <location>
        <begin position="55"/>
        <end position="74"/>
    </location>
</feature>
<evidence type="ECO:0000256" key="1">
    <source>
        <dbReference type="SAM" id="MobiDB-lite"/>
    </source>
</evidence>
<dbReference type="EMBL" id="CP108084">
    <property type="protein sequence ID" value="WUP49044.1"/>
    <property type="molecule type" value="Genomic_DNA"/>
</dbReference>
<evidence type="ECO:0000313" key="4">
    <source>
        <dbReference type="Proteomes" id="UP001432190"/>
    </source>
</evidence>
<dbReference type="Proteomes" id="UP001432190">
    <property type="component" value="Chromosome"/>
</dbReference>
<name>A0ABZ1S3Y9_9ACTN</name>
<dbReference type="RefSeq" id="WP_328851327.1">
    <property type="nucleotide sequence ID" value="NZ_CP108084.1"/>
</dbReference>
<feature type="region of interest" description="Disordered" evidence="1">
    <location>
        <begin position="1"/>
        <end position="25"/>
    </location>
</feature>
<proteinExistence type="predicted"/>
<feature type="transmembrane region" description="Helical" evidence="2">
    <location>
        <begin position="32"/>
        <end position="49"/>
    </location>
</feature>
<feature type="compositionally biased region" description="Polar residues" evidence="1">
    <location>
        <begin position="1"/>
        <end position="11"/>
    </location>
</feature>
<sequence>MRETVNGSTEPVISETGGELAEGRREGADEPAKLLMVMNGALVGVPSAYALSNSLAVTAIAAVLAVVMVLAFVVRRVR</sequence>
<organism evidence="3 4">
    <name type="scientific">Micromonospora globbae</name>
    <dbReference type="NCBI Taxonomy" id="1894969"/>
    <lineage>
        <taxon>Bacteria</taxon>
        <taxon>Bacillati</taxon>
        <taxon>Actinomycetota</taxon>
        <taxon>Actinomycetes</taxon>
        <taxon>Micromonosporales</taxon>
        <taxon>Micromonosporaceae</taxon>
        <taxon>Micromonospora</taxon>
    </lineage>
</organism>
<evidence type="ECO:0000313" key="3">
    <source>
        <dbReference type="EMBL" id="WUP49044.1"/>
    </source>
</evidence>
<keyword evidence="4" id="KW-1185">Reference proteome</keyword>
<keyword evidence="2" id="KW-0812">Transmembrane</keyword>
<keyword evidence="2" id="KW-0472">Membrane</keyword>
<accession>A0ABZ1S3Y9</accession>